<evidence type="ECO:0000313" key="3">
    <source>
        <dbReference type="Proteomes" id="UP000085678"/>
    </source>
</evidence>
<organism evidence="3 4">
    <name type="scientific">Lingula anatina</name>
    <name type="common">Brachiopod</name>
    <name type="synonym">Lingula unguis</name>
    <dbReference type="NCBI Taxonomy" id="7574"/>
    <lineage>
        <taxon>Eukaryota</taxon>
        <taxon>Metazoa</taxon>
        <taxon>Spiralia</taxon>
        <taxon>Lophotrochozoa</taxon>
        <taxon>Brachiopoda</taxon>
        <taxon>Linguliformea</taxon>
        <taxon>Lingulata</taxon>
        <taxon>Lingulida</taxon>
        <taxon>Linguloidea</taxon>
        <taxon>Lingulidae</taxon>
        <taxon>Lingula</taxon>
    </lineage>
</organism>
<keyword evidence="2" id="KW-1133">Transmembrane helix</keyword>
<gene>
    <name evidence="4" type="primary">LOC106176780</name>
</gene>
<name>A0A1S3JXI4_LINAN</name>
<dbReference type="GeneID" id="106176780"/>
<feature type="region of interest" description="Disordered" evidence="1">
    <location>
        <begin position="151"/>
        <end position="173"/>
    </location>
</feature>
<dbReference type="InParanoid" id="A0A1S3JXI4"/>
<feature type="region of interest" description="Disordered" evidence="1">
    <location>
        <begin position="423"/>
        <end position="450"/>
    </location>
</feature>
<evidence type="ECO:0000313" key="4">
    <source>
        <dbReference type="RefSeq" id="XP_013414759.1"/>
    </source>
</evidence>
<feature type="transmembrane region" description="Helical" evidence="2">
    <location>
        <begin position="7"/>
        <end position="25"/>
    </location>
</feature>
<sequence length="468" mass="53136">MRLAVQIGLLLIFGVVVVVIVVIVHDVTEKNKTTGDNMRHRDIFRATNFSRTFNLTLALPQNFRNTIVKTYDRSFDGEVYTPKSTEKREVPIAAYSAMPFLAVAAFIVFLCLKGTTWFKEDLHEPYFTEDTKSHSMHKEMVNWLSDSKPTNTLPPPYKAHTRSKRKEKTKVKPQLGESHLLMQMLLKAEETNFGTSKEVILTRNLLTRDVAVDTRDVGLNSESDYTVSYRQTPRINQKRRFQVDNLFPWVSPNHSHAGCENNAYSLHNCRHHRDHPHQNHGVKHLKPRHADVFHAFQPSVFRGLHCGHATQTLTVQAECHPIPNIRTHSPETAGPKVFLSQPSLTSDISDRSLIHDAHYLSPNQHTTLHFSNNSENNLCVARSAVDRYTSPDDGKERHTSHNDIQDNDRPSIRSSAYLPINVHVPPEDVTSSSESCASHTLSNNDADSGCFTENLARNELTRSSMEPR</sequence>
<feature type="compositionally biased region" description="Basic residues" evidence="1">
    <location>
        <begin position="159"/>
        <end position="171"/>
    </location>
</feature>
<proteinExistence type="predicted"/>
<feature type="transmembrane region" description="Helical" evidence="2">
    <location>
        <begin position="92"/>
        <end position="112"/>
    </location>
</feature>
<dbReference type="RefSeq" id="XP_013414759.1">
    <property type="nucleotide sequence ID" value="XM_013559305.1"/>
</dbReference>
<reference evidence="4" key="1">
    <citation type="submission" date="2025-08" db="UniProtKB">
        <authorList>
            <consortium name="RefSeq"/>
        </authorList>
    </citation>
    <scope>IDENTIFICATION</scope>
    <source>
        <tissue evidence="4">Gonads</tissue>
    </source>
</reference>
<dbReference type="Proteomes" id="UP000085678">
    <property type="component" value="Unplaced"/>
</dbReference>
<accession>A0A1S3JXI4</accession>
<keyword evidence="2" id="KW-0472">Membrane</keyword>
<keyword evidence="3" id="KW-1185">Reference proteome</keyword>
<dbReference type="KEGG" id="lak:106176780"/>
<dbReference type="AlphaFoldDB" id="A0A1S3JXI4"/>
<protein>
    <submittedName>
        <fullName evidence="4">Uncharacterized protein LOC106176780</fullName>
    </submittedName>
</protein>
<evidence type="ECO:0000256" key="2">
    <source>
        <dbReference type="SAM" id="Phobius"/>
    </source>
</evidence>
<feature type="compositionally biased region" description="Polar residues" evidence="1">
    <location>
        <begin position="429"/>
        <end position="446"/>
    </location>
</feature>
<keyword evidence="2" id="KW-0812">Transmembrane</keyword>
<feature type="compositionally biased region" description="Basic and acidic residues" evidence="1">
    <location>
        <begin position="389"/>
        <end position="411"/>
    </location>
</feature>
<feature type="region of interest" description="Disordered" evidence="1">
    <location>
        <begin position="388"/>
        <end position="411"/>
    </location>
</feature>
<evidence type="ECO:0000256" key="1">
    <source>
        <dbReference type="SAM" id="MobiDB-lite"/>
    </source>
</evidence>